<dbReference type="SUPFAM" id="SSF52255">
    <property type="entry name" value="N5-CAIR mutase (phosphoribosylaminoimidazole carboxylase, PurE)"/>
    <property type="match status" value="1"/>
</dbReference>
<gene>
    <name evidence="2" type="ORF">CUR37_06740</name>
    <name evidence="3" type="ORF">LAS9267_00173</name>
</gene>
<proteinExistence type="predicted"/>
<sequence length="260" mass="27793">MSSLDTTNELQQLLEAVANQKVSVKEATKQLAHEQTIDDLGFAKVDLSRQKRNGYPEVIYGAGKTADQIIGIIGSLKRHAENILCTRVSPQKYAVIRVAEPTAHYDELAQCVTLMLTPVEQTEHYIAVVTAGTSDMAVAEEAAVTAEVYGNQVKRIYDVGVAGIHRLFEHLDEIREAQVVIVVAGMEGALASVVGGLIEKPLIAVPTSIGYGTNFGGLTALMTMLNSCASGITVVNVDNGFGAGYSASMINHLSETEDDK</sequence>
<dbReference type="SMART" id="SM01001">
    <property type="entry name" value="AIRC"/>
    <property type="match status" value="1"/>
</dbReference>
<dbReference type="GeneID" id="57133647"/>
<evidence type="ECO:0000313" key="2">
    <source>
        <dbReference type="EMBL" id="PKX77540.1"/>
    </source>
</evidence>
<dbReference type="PANTHER" id="PTHR43064:SF1">
    <property type="entry name" value="SLL1489 PROTEIN"/>
    <property type="match status" value="1"/>
</dbReference>
<protein>
    <submittedName>
        <fullName evidence="2">1-(5-phosphoribosyl)-5-amino-4-imidazole-carboxylate carboxylase</fullName>
    </submittedName>
    <submittedName>
        <fullName evidence="3">AIR carboxylase</fullName>
    </submittedName>
</protein>
<dbReference type="RefSeq" id="WP_016264972.1">
    <property type="nucleotide sequence ID" value="NZ_BJLN01000007.1"/>
</dbReference>
<dbReference type="Gene3D" id="3.40.50.1970">
    <property type="match status" value="1"/>
</dbReference>
<dbReference type="Proteomes" id="UP000234349">
    <property type="component" value="Unassembled WGS sequence"/>
</dbReference>
<name>A0A094Y0M0_LATSK</name>
<evidence type="ECO:0000259" key="1">
    <source>
        <dbReference type="SMART" id="SM01001"/>
    </source>
</evidence>
<dbReference type="Proteomes" id="UP000239650">
    <property type="component" value="Unassembled WGS sequence"/>
</dbReference>
<evidence type="ECO:0000313" key="3">
    <source>
        <dbReference type="EMBL" id="SPE18623.1"/>
    </source>
</evidence>
<dbReference type="NCBIfam" id="NF033503">
    <property type="entry name" value="LarB"/>
    <property type="match status" value="1"/>
</dbReference>
<reference evidence="3 5" key="2">
    <citation type="submission" date="2018-02" db="EMBL/GenBank/DDBJ databases">
        <authorList>
            <person name="Rodrigo-Torres L."/>
            <person name="Arahal R. D."/>
            <person name="Lucena T."/>
        </authorList>
    </citation>
    <scope>NUCLEOTIDE SEQUENCE [LARGE SCALE GENOMIC DNA]</scope>
    <source>
        <strain evidence="3 5">CECT 9267</strain>
    </source>
</reference>
<organism evidence="3 5">
    <name type="scientific">Latilactobacillus sakei</name>
    <name type="common">Lactobacillus sakei</name>
    <dbReference type="NCBI Taxonomy" id="1599"/>
    <lineage>
        <taxon>Bacteria</taxon>
        <taxon>Bacillati</taxon>
        <taxon>Bacillota</taxon>
        <taxon>Bacilli</taxon>
        <taxon>Lactobacillales</taxon>
        <taxon>Lactobacillaceae</taxon>
        <taxon>Latilactobacillus</taxon>
    </lineage>
</organism>
<dbReference type="InterPro" id="IPR000031">
    <property type="entry name" value="PurE_dom"/>
</dbReference>
<dbReference type="AlphaFoldDB" id="A0A094Y0M0"/>
<dbReference type="InterPro" id="IPR039476">
    <property type="entry name" value="P2CMN_synthase_LarB"/>
</dbReference>
<accession>A0A094Y0M0</accession>
<dbReference type="PANTHER" id="PTHR43064">
    <property type="entry name" value="PHOSPHORIBOSYLAMINOIMIDAZOLE CARBOXYLASE-RELATED"/>
    <property type="match status" value="1"/>
</dbReference>
<dbReference type="EMBL" id="OKRC01000001">
    <property type="protein sequence ID" value="SPE18623.1"/>
    <property type="molecule type" value="Genomic_DNA"/>
</dbReference>
<comment type="caution">
    <text evidence="3">The sequence shown here is derived from an EMBL/GenBank/DDBJ whole genome shotgun (WGS) entry which is preliminary data.</text>
</comment>
<evidence type="ECO:0000313" key="5">
    <source>
        <dbReference type="Proteomes" id="UP000239650"/>
    </source>
</evidence>
<dbReference type="Pfam" id="PF00731">
    <property type="entry name" value="AIRC"/>
    <property type="match status" value="1"/>
</dbReference>
<dbReference type="GO" id="GO:0016787">
    <property type="term" value="F:hydrolase activity"/>
    <property type="evidence" value="ECO:0007669"/>
    <property type="project" value="InterPro"/>
</dbReference>
<dbReference type="GO" id="GO:0006189">
    <property type="term" value="P:'de novo' IMP biosynthetic process"/>
    <property type="evidence" value="ECO:0007669"/>
    <property type="project" value="InterPro"/>
</dbReference>
<feature type="domain" description="PurE" evidence="1">
    <location>
        <begin position="124"/>
        <end position="256"/>
    </location>
</feature>
<dbReference type="EMBL" id="MKGH01000031">
    <property type="protein sequence ID" value="PKX77540.1"/>
    <property type="molecule type" value="Genomic_DNA"/>
</dbReference>
<evidence type="ECO:0000313" key="4">
    <source>
        <dbReference type="Proteomes" id="UP000234349"/>
    </source>
</evidence>
<reference evidence="2 4" key="1">
    <citation type="submission" date="2016-09" db="EMBL/GenBank/DDBJ databases">
        <authorList>
            <person name="Inglin R.C."/>
        </authorList>
    </citation>
    <scope>NUCLEOTIDE SEQUENCE [LARGE SCALE GENOMIC DNA]</scope>
    <source>
        <strain evidence="2 4">RI-517</strain>
    </source>
</reference>